<dbReference type="InterPro" id="IPR013559">
    <property type="entry name" value="YheO"/>
</dbReference>
<feature type="domain" description="YheO-like" evidence="1">
    <location>
        <begin position="4"/>
        <end position="122"/>
    </location>
</feature>
<dbReference type="InterPro" id="IPR039445">
    <property type="entry name" value="DauR-like_HTH"/>
</dbReference>
<evidence type="ECO:0008006" key="5">
    <source>
        <dbReference type="Google" id="ProtNLM"/>
    </source>
</evidence>
<evidence type="ECO:0000313" key="4">
    <source>
        <dbReference type="Proteomes" id="UP000029264"/>
    </source>
</evidence>
<dbReference type="AlphaFoldDB" id="A0A094LN70"/>
<evidence type="ECO:0000259" key="2">
    <source>
        <dbReference type="Pfam" id="PF13309"/>
    </source>
</evidence>
<dbReference type="Proteomes" id="UP000029264">
    <property type="component" value="Unassembled WGS sequence"/>
</dbReference>
<proteinExistence type="predicted"/>
<reference evidence="3 4" key="1">
    <citation type="submission" date="2014-06" db="EMBL/GenBank/DDBJ databases">
        <title>Shewanella sp. YQH10.</title>
        <authorList>
            <person name="Liu Y."/>
            <person name="Zeng R."/>
        </authorList>
    </citation>
    <scope>NUCLEOTIDE SEQUENCE [LARGE SCALE GENOMIC DNA]</scope>
    <source>
        <strain evidence="3 4">YQH10</strain>
    </source>
</reference>
<feature type="domain" description="Transcriptional regulator DauR-like HTH" evidence="2">
    <location>
        <begin position="154"/>
        <end position="215"/>
    </location>
</feature>
<organism evidence="3 4">
    <name type="scientific">Shewanella mangrovi</name>
    <dbReference type="NCBI Taxonomy" id="1515746"/>
    <lineage>
        <taxon>Bacteria</taxon>
        <taxon>Pseudomonadati</taxon>
        <taxon>Pseudomonadota</taxon>
        <taxon>Gammaproteobacteria</taxon>
        <taxon>Alteromonadales</taxon>
        <taxon>Shewanellaceae</taxon>
        <taxon>Shewanella</taxon>
    </lineage>
</organism>
<dbReference type="eggNOG" id="COG2964">
    <property type="taxonomic scope" value="Bacteria"/>
</dbReference>
<dbReference type="PANTHER" id="PTHR35568:SF1">
    <property type="entry name" value="TRANSCRIPTIONAL REGULATOR DAUR"/>
    <property type="match status" value="1"/>
</dbReference>
<sequence length="226" mass="24445">MVINTLKTIVELLQHVLSDNVEVVLHDMSVPEKSVIALANGHVTGRVIGDSILAGPKGDVGFAEAFKKLNEQGTENSVIASYHTVAKNGLSLHSSTAIFRDSDGIPYAALCFNSDMTIPQAAYSWLSKMLGNETVAPTPAVSEHPHPAQVDTLMEDIIDSAINAHDKPLEQFSKEDKIAAVAAMQSNGIFVVRGGVNRAAKALGVTRFTIYNYLDELKKRKDINNF</sequence>
<accession>A0A094LN70</accession>
<dbReference type="EMBL" id="JPEO01000016">
    <property type="protein sequence ID" value="KFZ36578.1"/>
    <property type="molecule type" value="Genomic_DNA"/>
</dbReference>
<dbReference type="PANTHER" id="PTHR35568">
    <property type="entry name" value="TRANSCRIPTIONAL REGULATOR DAUR"/>
    <property type="match status" value="1"/>
</dbReference>
<evidence type="ECO:0000259" key="1">
    <source>
        <dbReference type="Pfam" id="PF08348"/>
    </source>
</evidence>
<protein>
    <recommendedName>
        <fullName evidence="5">Transcriptional regulator</fullName>
    </recommendedName>
</protein>
<gene>
    <name evidence="3" type="ORF">HR45_15725</name>
</gene>
<dbReference type="InterPro" id="IPR039446">
    <property type="entry name" value="DauR-like"/>
</dbReference>
<dbReference type="Pfam" id="PF08348">
    <property type="entry name" value="PAS_6"/>
    <property type="match status" value="1"/>
</dbReference>
<comment type="caution">
    <text evidence="3">The sequence shown here is derived from an EMBL/GenBank/DDBJ whole genome shotgun (WGS) entry which is preliminary data.</text>
</comment>
<dbReference type="Pfam" id="PF13309">
    <property type="entry name" value="HTH_22"/>
    <property type="match status" value="1"/>
</dbReference>
<name>A0A094LN70_9GAMM</name>
<keyword evidence="4" id="KW-1185">Reference proteome</keyword>
<evidence type="ECO:0000313" key="3">
    <source>
        <dbReference type="EMBL" id="KFZ36578.1"/>
    </source>
</evidence>